<keyword evidence="3 8" id="KW-0349">Heme</keyword>
<dbReference type="CDD" id="cd20658">
    <property type="entry name" value="CYP79"/>
    <property type="match status" value="1"/>
</dbReference>
<sequence>MDVNASGGLPAAATITASSAAVTATATATLSTTTAMKAILLALLISFISLINLRKRSSKLKSTGIAKNAALPLPPSPPSWPVIGNLPDIIRRKPVFRWVHHLMKEMNTDICLIRLGNTNIIPVLDPAIAREMLKRQDAIFANRPYTVGSHALSGGYMTTAVVPYNDQWRKMRKVLTSEIICPARHKWMHDKRAEEADNLVFYVHNHSGPGKSVNIRTATQHYCGNVIRKMMFSRRFFGEPTPDGGPGPMEVEHVAAVFTALKYLYSFCISDYLPFLRGMNLDGQEKIVKDANKTIRNYQNPIIDDRIRQWKSGERKEMEDLTDVLITLKDSDGKPLLNADEIKNQAAEIMIATVDNPSNAVEWAMAELINQPELLAKATEEIDRVVGKERLVEESDIGSLNYVKACARESFRLHPMSPFNVPHVATQDTTVAGYFIPKGSHAMLSRYGLGRNPKAWADPLRYDPERHLKDGVEVVLTEHDLRFISFSTGRRGCVAALLGTCMTTMLLARLIQCFTWSPPGNARGIDLTEKEDELVLVSPLTATAVPRLAPHLYPTITN</sequence>
<dbReference type="InterPro" id="IPR036396">
    <property type="entry name" value="Cyt_P450_sf"/>
</dbReference>
<dbReference type="GO" id="GO:0016705">
    <property type="term" value="F:oxidoreductase activity, acting on paired donors, with incorporation or reduction of molecular oxygen"/>
    <property type="evidence" value="ECO:0007669"/>
    <property type="project" value="InterPro"/>
</dbReference>
<dbReference type="PRINTS" id="PR00463">
    <property type="entry name" value="EP450I"/>
</dbReference>
<feature type="binding site" description="axial binding residue" evidence="8">
    <location>
        <position position="493"/>
    </location>
    <ligand>
        <name>heme</name>
        <dbReference type="ChEBI" id="CHEBI:30413"/>
    </ligand>
    <ligandPart>
        <name>Fe</name>
        <dbReference type="ChEBI" id="CHEBI:18248"/>
    </ligandPart>
</feature>
<evidence type="ECO:0008006" key="12">
    <source>
        <dbReference type="Google" id="ProtNLM"/>
    </source>
</evidence>
<evidence type="ECO:0000256" key="6">
    <source>
        <dbReference type="ARBA" id="ARBA00023004"/>
    </source>
</evidence>
<comment type="caution">
    <text evidence="10">The sequence shown here is derived from an EMBL/GenBank/DDBJ whole genome shotgun (WGS) entry which is preliminary data.</text>
</comment>
<dbReference type="GO" id="GO:0019756">
    <property type="term" value="P:cyanogenic glycoside biosynthetic process"/>
    <property type="evidence" value="ECO:0007669"/>
    <property type="project" value="UniProtKB-ARBA"/>
</dbReference>
<keyword evidence="6 8" id="KW-0408">Iron</keyword>
<dbReference type="PANTHER" id="PTHR47944:SF4">
    <property type="entry name" value="OS09G0441700 PROTEIN"/>
    <property type="match status" value="1"/>
</dbReference>
<evidence type="ECO:0000256" key="1">
    <source>
        <dbReference type="ARBA" id="ARBA00001971"/>
    </source>
</evidence>
<name>A0AAV0KKP3_9ROSI</name>
<evidence type="ECO:0000313" key="11">
    <source>
        <dbReference type="Proteomes" id="UP001154282"/>
    </source>
</evidence>
<organism evidence="10 11">
    <name type="scientific">Linum tenue</name>
    <dbReference type="NCBI Taxonomy" id="586396"/>
    <lineage>
        <taxon>Eukaryota</taxon>
        <taxon>Viridiplantae</taxon>
        <taxon>Streptophyta</taxon>
        <taxon>Embryophyta</taxon>
        <taxon>Tracheophyta</taxon>
        <taxon>Spermatophyta</taxon>
        <taxon>Magnoliopsida</taxon>
        <taxon>eudicotyledons</taxon>
        <taxon>Gunneridae</taxon>
        <taxon>Pentapetalae</taxon>
        <taxon>rosids</taxon>
        <taxon>fabids</taxon>
        <taxon>Malpighiales</taxon>
        <taxon>Linaceae</taxon>
        <taxon>Linum</taxon>
    </lineage>
</organism>
<dbReference type="Proteomes" id="UP001154282">
    <property type="component" value="Unassembled WGS sequence"/>
</dbReference>
<evidence type="ECO:0000256" key="5">
    <source>
        <dbReference type="ARBA" id="ARBA00023002"/>
    </source>
</evidence>
<dbReference type="GO" id="GO:0005506">
    <property type="term" value="F:iron ion binding"/>
    <property type="evidence" value="ECO:0007669"/>
    <property type="project" value="InterPro"/>
</dbReference>
<evidence type="ECO:0000256" key="2">
    <source>
        <dbReference type="ARBA" id="ARBA00010617"/>
    </source>
</evidence>
<evidence type="ECO:0000256" key="7">
    <source>
        <dbReference type="ARBA" id="ARBA00023033"/>
    </source>
</evidence>
<dbReference type="SUPFAM" id="SSF48264">
    <property type="entry name" value="Cytochrome P450"/>
    <property type="match status" value="1"/>
</dbReference>
<dbReference type="PROSITE" id="PS00086">
    <property type="entry name" value="CYTOCHROME_P450"/>
    <property type="match status" value="1"/>
</dbReference>
<evidence type="ECO:0000256" key="3">
    <source>
        <dbReference type="ARBA" id="ARBA00022617"/>
    </source>
</evidence>
<keyword evidence="5 9" id="KW-0560">Oxidoreductase</keyword>
<evidence type="ECO:0000256" key="4">
    <source>
        <dbReference type="ARBA" id="ARBA00022723"/>
    </source>
</evidence>
<comment type="cofactor">
    <cofactor evidence="1 8">
        <name>heme</name>
        <dbReference type="ChEBI" id="CHEBI:30413"/>
    </cofactor>
</comment>
<proteinExistence type="inferred from homology"/>
<comment type="similarity">
    <text evidence="2 9">Belongs to the cytochrome P450 family.</text>
</comment>
<dbReference type="AlphaFoldDB" id="A0AAV0KKP3"/>
<dbReference type="GO" id="GO:0020037">
    <property type="term" value="F:heme binding"/>
    <property type="evidence" value="ECO:0007669"/>
    <property type="project" value="InterPro"/>
</dbReference>
<evidence type="ECO:0000256" key="8">
    <source>
        <dbReference type="PIRSR" id="PIRSR602401-1"/>
    </source>
</evidence>
<dbReference type="EMBL" id="CAMGYJ010000005">
    <property type="protein sequence ID" value="CAI0422380.1"/>
    <property type="molecule type" value="Genomic_DNA"/>
</dbReference>
<evidence type="ECO:0000313" key="10">
    <source>
        <dbReference type="EMBL" id="CAI0422380.1"/>
    </source>
</evidence>
<keyword evidence="4 8" id="KW-0479">Metal-binding</keyword>
<keyword evidence="11" id="KW-1185">Reference proteome</keyword>
<evidence type="ECO:0000256" key="9">
    <source>
        <dbReference type="RuleBase" id="RU000461"/>
    </source>
</evidence>
<dbReference type="GO" id="GO:0004497">
    <property type="term" value="F:monooxygenase activity"/>
    <property type="evidence" value="ECO:0007669"/>
    <property type="project" value="UniProtKB-KW"/>
</dbReference>
<dbReference type="Pfam" id="PF00067">
    <property type="entry name" value="p450"/>
    <property type="match status" value="1"/>
</dbReference>
<protein>
    <recommendedName>
        <fullName evidence="12">Cytochrome P450</fullName>
    </recommendedName>
</protein>
<dbReference type="InterPro" id="IPR001128">
    <property type="entry name" value="Cyt_P450"/>
</dbReference>
<dbReference type="Gene3D" id="1.10.630.10">
    <property type="entry name" value="Cytochrome P450"/>
    <property type="match status" value="1"/>
</dbReference>
<keyword evidence="7 9" id="KW-0503">Monooxygenase</keyword>
<reference evidence="10" key="1">
    <citation type="submission" date="2022-08" db="EMBL/GenBank/DDBJ databases">
        <authorList>
            <person name="Gutierrez-Valencia J."/>
        </authorList>
    </citation>
    <scope>NUCLEOTIDE SEQUENCE</scope>
</reference>
<dbReference type="FunFam" id="1.10.630.10:FF:000037">
    <property type="entry name" value="Cytochrome P450 9"/>
    <property type="match status" value="1"/>
</dbReference>
<dbReference type="InterPro" id="IPR017972">
    <property type="entry name" value="Cyt_P450_CS"/>
</dbReference>
<accession>A0AAV0KKP3</accession>
<dbReference type="InterPro" id="IPR002401">
    <property type="entry name" value="Cyt_P450_E_grp-I"/>
</dbReference>
<gene>
    <name evidence="10" type="ORF">LITE_LOCUS19110</name>
</gene>
<dbReference type="PANTHER" id="PTHR47944">
    <property type="entry name" value="CYTOCHROME P450 98A9"/>
    <property type="match status" value="1"/>
</dbReference>